<evidence type="ECO:0000256" key="1">
    <source>
        <dbReference type="SAM" id="Phobius"/>
    </source>
</evidence>
<dbReference type="AlphaFoldDB" id="A0A1W1WPX5"/>
<sequence>MGDLDKLKNMDPEEIFKKTYIAPKIIRALIEEDFKKLSSKSKALGFIKILEKQLGLDLTELRQKVEEYYEDKIDYQNAFAIEEKGIEHHTNPFLKIFLFIIILIAGIYLYFDKFAPKEEHKAKKEFFAPSKNSSTLSSQSSLSSISSSLQSSSASVEALEEKRSQETPKVVVAQEVNGTQEANRTQNMAQIVEENITQATEINTTQEELAITPSITIIPKRKLWVGIIYLDNYKRKNYLTSSPIELNTSRDQLIVTGHGMLQIDINGEIQDFSEKGKQRFLYRAGELERIDRKTFKQYNRGKDW</sequence>
<keyword evidence="1" id="KW-1133">Transmembrane helix</keyword>
<dbReference type="Gene3D" id="1.10.260.40">
    <property type="entry name" value="lambda repressor-like DNA-binding domains"/>
    <property type="match status" value="1"/>
</dbReference>
<dbReference type="OrthoDB" id="5372824at2"/>
<evidence type="ECO:0000313" key="2">
    <source>
        <dbReference type="EMBL" id="SMC08364.1"/>
    </source>
</evidence>
<dbReference type="Proteomes" id="UP000192602">
    <property type="component" value="Unassembled WGS sequence"/>
</dbReference>
<dbReference type="InterPro" id="IPR050400">
    <property type="entry name" value="Bact_Cytoskel_RodZ"/>
</dbReference>
<dbReference type="PANTHER" id="PTHR34475">
    <property type="match status" value="1"/>
</dbReference>
<protein>
    <submittedName>
        <fullName evidence="2">Protein RodZ, contains Xre-like HTH and DUF4115 domains</fullName>
    </submittedName>
</protein>
<dbReference type="STRING" id="1069081.SAMN05660197_0113"/>
<name>A0A1W1WPX5_9BACT</name>
<dbReference type="RefSeq" id="WP_084274651.1">
    <property type="nucleotide sequence ID" value="NZ_AP026671.1"/>
</dbReference>
<dbReference type="EMBL" id="FWWZ01000001">
    <property type="protein sequence ID" value="SMC08364.1"/>
    <property type="molecule type" value="Genomic_DNA"/>
</dbReference>
<evidence type="ECO:0000313" key="3">
    <source>
        <dbReference type="Proteomes" id="UP000192602"/>
    </source>
</evidence>
<accession>A0A1W1WPX5</accession>
<reference evidence="3" key="1">
    <citation type="submission" date="2017-04" db="EMBL/GenBank/DDBJ databases">
        <authorList>
            <person name="Varghese N."/>
            <person name="Submissions S."/>
        </authorList>
    </citation>
    <scope>NUCLEOTIDE SEQUENCE [LARGE SCALE GENOMIC DNA]</scope>
    <source>
        <strain evidence="3">DSM 16512</strain>
    </source>
</reference>
<organism evidence="2 3">
    <name type="scientific">Nitratiruptor tergarcus DSM 16512</name>
    <dbReference type="NCBI Taxonomy" id="1069081"/>
    <lineage>
        <taxon>Bacteria</taxon>
        <taxon>Pseudomonadati</taxon>
        <taxon>Campylobacterota</taxon>
        <taxon>Epsilonproteobacteria</taxon>
        <taxon>Nautiliales</taxon>
        <taxon>Nitratiruptoraceae</taxon>
        <taxon>Nitratiruptor</taxon>
    </lineage>
</organism>
<feature type="transmembrane region" description="Helical" evidence="1">
    <location>
        <begin position="93"/>
        <end position="111"/>
    </location>
</feature>
<gene>
    <name evidence="2" type="ORF">SAMN05660197_0113</name>
</gene>
<dbReference type="InterPro" id="IPR010982">
    <property type="entry name" value="Lambda_DNA-bd_dom_sf"/>
</dbReference>
<keyword evidence="3" id="KW-1185">Reference proteome</keyword>
<keyword evidence="1" id="KW-0472">Membrane</keyword>
<dbReference type="PANTHER" id="PTHR34475:SF1">
    <property type="entry name" value="CYTOSKELETON PROTEIN RODZ"/>
    <property type="match status" value="1"/>
</dbReference>
<dbReference type="GO" id="GO:0003677">
    <property type="term" value="F:DNA binding"/>
    <property type="evidence" value="ECO:0007669"/>
    <property type="project" value="InterPro"/>
</dbReference>
<proteinExistence type="predicted"/>
<keyword evidence="1" id="KW-0812">Transmembrane</keyword>